<dbReference type="InterPro" id="IPR001995">
    <property type="entry name" value="Peptidase_A2_cat"/>
</dbReference>
<feature type="region of interest" description="Disordered" evidence="8">
    <location>
        <begin position="1424"/>
        <end position="1465"/>
    </location>
</feature>
<dbReference type="Gene3D" id="1.10.340.70">
    <property type="match status" value="1"/>
</dbReference>
<keyword evidence="3" id="KW-0548">Nucleotidyltransferase</keyword>
<dbReference type="InterPro" id="IPR012337">
    <property type="entry name" value="RNaseH-like_sf"/>
</dbReference>
<dbReference type="SUPFAM" id="SSF50630">
    <property type="entry name" value="Acid proteases"/>
    <property type="match status" value="1"/>
</dbReference>
<dbReference type="CDD" id="cd01647">
    <property type="entry name" value="RT_LTR"/>
    <property type="match status" value="1"/>
</dbReference>
<dbReference type="Pfam" id="PF00665">
    <property type="entry name" value="rve"/>
    <property type="match status" value="1"/>
</dbReference>
<evidence type="ECO:0000256" key="8">
    <source>
        <dbReference type="SAM" id="MobiDB-lite"/>
    </source>
</evidence>
<feature type="compositionally biased region" description="Polar residues" evidence="8">
    <location>
        <begin position="1448"/>
        <end position="1465"/>
    </location>
</feature>
<dbReference type="Pfam" id="PF17917">
    <property type="entry name" value="RT_RNaseH"/>
    <property type="match status" value="1"/>
</dbReference>
<sequence>MSHPADQTRSHGKSEYKLDLPHYFSGDGTQDFEQWVRRLEVAVKASPALSESELTSILPARLIGAAFNFWDSLADDVKEDYEKVKKKLRNTFGKCLFILDFQVNTKARPRIPGEPLDVYAAEISKLVNEAFPKYGVAAKEGECLRRFLVGIDPHLKLKVNEFGATTFKEAIEIAGRIERAAHCAGEALPKEPKEASPIVQSVVDPKYNAVQSVHSDQIAQLENTVQALINKVDALEIRSRRYSFRNDYQRGYSSPYRTRYDQDDFSYAPSSERFNRSPGRRYGWSPSPGRNRRYNRSPSPTMTRRYRSPSPRRRKASPRGGETYRYQDRYDRYEDPLRRSNDSKYYPPRSRKTHEKLEEEFSGECAPPDEDKPLPYIRVLLENTPVDAFIDTGSDLTIMSEQLRNHIPSLNRQAYQPPYFLAKSVTGENIDSVGTVRATLFIGSKLCKNDFHVVRNVSRPLLLGWDFLLHNQATVDVREGVLVIGDDKLPLLRKRHDAPASCNLITVEHTIIPPESYVQIRAMLETSPYIISPDSYVGILEPKYFDEPAILVPRTISKIHDGPLLATIVNPTKTPVQVKKDSLLGQVYSIHGSKDPEYVILDEEYIPKETSKDTGKIPKVNVDLEHLTQEQRDKVNGLLREFSDVFQDFPGRTDFVRHAIRTKSDPISQRAYRTSPKMKVEIQAQIDKLLKDDIIEESQSPWSAPIVLVKKKDNTYRFCVDYRKLNAVTIPDSHPLPRVDDILDAIAGSQYFSTMDITHGYWQIMMNDNDKEKTAFTTGIGLYQFRVMPMGLVNAPSSFQRLMGLVLKATGAVLCQKQSAKEVVIAYASHTFTKPEQNWATYDKELFAIIWAVRNFRQYLSSSKFIIYTDHKPLVGLNKIPIGNDPTGRRARWALEMDLYDWVIKYRPGCKNGNADALSRIPSPLTGTASQCTTGSHNECNDVLVNSVLPENGTIQMHDGSEVHSSSSKGYHSVISNSKSAMFLGIDNTVIRQEQTSDPILSEVIEWVTHGKKPPKQELTGTSRVLRKLWWEFPKLVIVEGLLCKKLLLPGRESLQLVIPKAMIDEILPLIHGSGYAGHFGFDKTLRRAQQNCYWPYMQQSIREYCLACESCNVRNSPIPQRKAPMQSIRTSRPFQVVCADITELPVTAKGNRYVLVLMDHFSKYVNLYPMQYQKAVTVAKCIFENYVKQHGIPEQLHTDQGRQFEGEVVTHLCKSLGIRKTRTTPYHPQSDGLIERFNRTMKDQLAKYIAAGHSDWDYEYLGYIEFAYNTACHSTTGYTPYFVLHGRECRTPVTLLTAPPELQTNVTPGTPTFYCTKLKEKMKHAFESITEQSAGSQEKQKYYYDLSKKFHPFLPGDLVMVNNAADRSKIAPKWVGPFLVVKVLSRSGDNITYEIQDNANPARLFNVHYNRLKPYYEKPTNLNVRNSGPPIIPERPHRKEESRTKNDTPVPTSMKDTSYKTTSGRTVKPVKKFGDWLYKY</sequence>
<dbReference type="OrthoDB" id="8950740at2759"/>
<dbReference type="InterPro" id="IPR021109">
    <property type="entry name" value="Peptidase_aspartic_dom_sf"/>
</dbReference>
<organism evidence="11 12">
    <name type="scientific">Holothuria leucospilota</name>
    <name type="common">Black long sea cucumber</name>
    <name type="synonym">Mertensiothuria leucospilota</name>
    <dbReference type="NCBI Taxonomy" id="206669"/>
    <lineage>
        <taxon>Eukaryota</taxon>
        <taxon>Metazoa</taxon>
        <taxon>Echinodermata</taxon>
        <taxon>Eleutherozoa</taxon>
        <taxon>Echinozoa</taxon>
        <taxon>Holothuroidea</taxon>
        <taxon>Aspidochirotacea</taxon>
        <taxon>Aspidochirotida</taxon>
        <taxon>Holothuriidae</taxon>
        <taxon>Holothuria</taxon>
    </lineage>
</organism>
<dbReference type="GO" id="GO:0004190">
    <property type="term" value="F:aspartic-type endopeptidase activity"/>
    <property type="evidence" value="ECO:0007669"/>
    <property type="project" value="InterPro"/>
</dbReference>
<evidence type="ECO:0000256" key="1">
    <source>
        <dbReference type="ARBA" id="ARBA00022670"/>
    </source>
</evidence>
<comment type="caution">
    <text evidence="11">The sequence shown here is derived from an EMBL/GenBank/DDBJ whole genome shotgun (WGS) entry which is preliminary data.</text>
</comment>
<keyword evidence="2" id="KW-0808">Transferase</keyword>
<evidence type="ECO:0000256" key="7">
    <source>
        <dbReference type="ARBA" id="ARBA00022918"/>
    </source>
</evidence>
<dbReference type="Pfam" id="PF17921">
    <property type="entry name" value="Integrase_H2C2"/>
    <property type="match status" value="1"/>
</dbReference>
<evidence type="ECO:0000256" key="6">
    <source>
        <dbReference type="ARBA" id="ARBA00022801"/>
    </source>
</evidence>
<dbReference type="FunFam" id="3.10.10.10:FF:000007">
    <property type="entry name" value="Retrovirus-related Pol polyprotein from transposon 17.6-like Protein"/>
    <property type="match status" value="1"/>
</dbReference>
<dbReference type="InterPro" id="IPR036397">
    <property type="entry name" value="RNaseH_sf"/>
</dbReference>
<dbReference type="SUPFAM" id="SSF56672">
    <property type="entry name" value="DNA/RNA polymerases"/>
    <property type="match status" value="1"/>
</dbReference>
<evidence type="ECO:0000256" key="5">
    <source>
        <dbReference type="ARBA" id="ARBA00022759"/>
    </source>
</evidence>
<evidence type="ECO:0000256" key="2">
    <source>
        <dbReference type="ARBA" id="ARBA00022679"/>
    </source>
</evidence>
<dbReference type="InterPro" id="IPR050951">
    <property type="entry name" value="Retrovirus_Pol_polyprotein"/>
</dbReference>
<feature type="region of interest" description="Disordered" evidence="8">
    <location>
        <begin position="251"/>
        <end position="369"/>
    </location>
</feature>
<accession>A0A9Q1BK36</accession>
<dbReference type="FunFam" id="3.10.20.370:FF:000001">
    <property type="entry name" value="Retrovirus-related Pol polyprotein from transposon 17.6-like protein"/>
    <property type="match status" value="1"/>
</dbReference>
<evidence type="ECO:0008006" key="13">
    <source>
        <dbReference type="Google" id="ProtNLM"/>
    </source>
</evidence>
<dbReference type="Pfam" id="PF22938">
    <property type="entry name" value="Integrase_p58_C"/>
    <property type="match status" value="1"/>
</dbReference>
<feature type="compositionally biased region" description="Basic residues" evidence="8">
    <location>
        <begin position="304"/>
        <end position="317"/>
    </location>
</feature>
<dbReference type="PROSITE" id="PS50175">
    <property type="entry name" value="ASP_PROT_RETROV"/>
    <property type="match status" value="1"/>
</dbReference>
<evidence type="ECO:0000259" key="10">
    <source>
        <dbReference type="PROSITE" id="PS50994"/>
    </source>
</evidence>
<dbReference type="SUPFAM" id="SSF53098">
    <property type="entry name" value="Ribonuclease H-like"/>
    <property type="match status" value="1"/>
</dbReference>
<dbReference type="GO" id="GO:0003964">
    <property type="term" value="F:RNA-directed DNA polymerase activity"/>
    <property type="evidence" value="ECO:0007669"/>
    <property type="project" value="UniProtKB-KW"/>
</dbReference>
<evidence type="ECO:0000259" key="9">
    <source>
        <dbReference type="PROSITE" id="PS50175"/>
    </source>
</evidence>
<keyword evidence="4" id="KW-0540">Nuclease</keyword>
<dbReference type="Gene3D" id="3.30.420.10">
    <property type="entry name" value="Ribonuclease H-like superfamily/Ribonuclease H"/>
    <property type="match status" value="1"/>
</dbReference>
<evidence type="ECO:0000256" key="3">
    <source>
        <dbReference type="ARBA" id="ARBA00022695"/>
    </source>
</evidence>
<keyword evidence="5" id="KW-0255">Endonuclease</keyword>
<feature type="compositionally biased region" description="Basic and acidic residues" evidence="8">
    <location>
        <begin position="325"/>
        <end position="342"/>
    </location>
</feature>
<keyword evidence="1" id="KW-0645">Protease</keyword>
<dbReference type="CDD" id="cd00303">
    <property type="entry name" value="retropepsin_like"/>
    <property type="match status" value="1"/>
</dbReference>
<dbReference type="EMBL" id="JAIZAY010000015">
    <property type="protein sequence ID" value="KAJ8028091.1"/>
    <property type="molecule type" value="Genomic_DNA"/>
</dbReference>
<protein>
    <recommendedName>
        <fullName evidence="13">Reverse transcriptase</fullName>
    </recommendedName>
</protein>
<dbReference type="Gene3D" id="3.10.10.10">
    <property type="entry name" value="HIV Type 1 Reverse Transcriptase, subunit A, domain 1"/>
    <property type="match status" value="1"/>
</dbReference>
<dbReference type="PANTHER" id="PTHR37984">
    <property type="entry name" value="PROTEIN CBG26694"/>
    <property type="match status" value="1"/>
</dbReference>
<evidence type="ECO:0000313" key="11">
    <source>
        <dbReference type="EMBL" id="KAJ8028091.1"/>
    </source>
</evidence>
<evidence type="ECO:0000256" key="4">
    <source>
        <dbReference type="ARBA" id="ARBA00022722"/>
    </source>
</evidence>
<dbReference type="GO" id="GO:0015074">
    <property type="term" value="P:DNA integration"/>
    <property type="evidence" value="ECO:0007669"/>
    <property type="project" value="InterPro"/>
</dbReference>
<feature type="domain" description="Peptidase A2" evidence="9">
    <location>
        <begin position="386"/>
        <end position="401"/>
    </location>
</feature>
<dbReference type="InterPro" id="IPR001584">
    <property type="entry name" value="Integrase_cat-core"/>
</dbReference>
<proteinExistence type="predicted"/>
<dbReference type="Gene3D" id="3.10.20.370">
    <property type="match status" value="1"/>
</dbReference>
<dbReference type="InterPro" id="IPR041373">
    <property type="entry name" value="RT_RNaseH"/>
</dbReference>
<dbReference type="InterPro" id="IPR043502">
    <property type="entry name" value="DNA/RNA_pol_sf"/>
</dbReference>
<dbReference type="GO" id="GO:0003676">
    <property type="term" value="F:nucleic acid binding"/>
    <property type="evidence" value="ECO:0007669"/>
    <property type="project" value="InterPro"/>
</dbReference>
<dbReference type="PANTHER" id="PTHR37984:SF5">
    <property type="entry name" value="PROTEIN NYNRIN-LIKE"/>
    <property type="match status" value="1"/>
</dbReference>
<dbReference type="CDD" id="cd09274">
    <property type="entry name" value="RNase_HI_RT_Ty3"/>
    <property type="match status" value="1"/>
</dbReference>
<keyword evidence="6" id="KW-0378">Hydrolase</keyword>
<dbReference type="FunFam" id="3.30.420.10:FF:000032">
    <property type="entry name" value="Retrovirus-related Pol polyprotein from transposon 297-like Protein"/>
    <property type="match status" value="1"/>
</dbReference>
<keyword evidence="12" id="KW-1185">Reference proteome</keyword>
<dbReference type="FunFam" id="1.10.340.70:FF:000001">
    <property type="entry name" value="Retrovirus-related Pol polyprotein from transposon gypsy-like Protein"/>
    <property type="match status" value="1"/>
</dbReference>
<dbReference type="InterPro" id="IPR054465">
    <property type="entry name" value="Integrase_p58-like_C"/>
</dbReference>
<dbReference type="GO" id="GO:0004519">
    <property type="term" value="F:endonuclease activity"/>
    <property type="evidence" value="ECO:0007669"/>
    <property type="project" value="UniProtKB-KW"/>
</dbReference>
<dbReference type="PROSITE" id="PS50994">
    <property type="entry name" value="INTEGRASE"/>
    <property type="match status" value="1"/>
</dbReference>
<name>A0A9Q1BK36_HOLLE</name>
<gene>
    <name evidence="11" type="ORF">HOLleu_30226</name>
</gene>
<evidence type="ECO:0000313" key="12">
    <source>
        <dbReference type="Proteomes" id="UP001152320"/>
    </source>
</evidence>
<keyword evidence="7" id="KW-0695">RNA-directed DNA polymerase</keyword>
<feature type="compositionally biased region" description="Basic and acidic residues" evidence="8">
    <location>
        <begin position="1435"/>
        <end position="1447"/>
    </location>
</feature>
<dbReference type="InterPro" id="IPR041588">
    <property type="entry name" value="Integrase_H2C2"/>
</dbReference>
<reference evidence="11" key="1">
    <citation type="submission" date="2021-10" db="EMBL/GenBank/DDBJ databases">
        <title>Tropical sea cucumber genome reveals ecological adaptation and Cuvierian tubules defense mechanism.</title>
        <authorList>
            <person name="Chen T."/>
        </authorList>
    </citation>
    <scope>NUCLEOTIDE SEQUENCE</scope>
    <source>
        <strain evidence="11">Nanhai2018</strain>
        <tissue evidence="11">Muscle</tissue>
    </source>
</reference>
<feature type="domain" description="Integrase catalytic" evidence="10">
    <location>
        <begin position="1130"/>
        <end position="1289"/>
    </location>
</feature>
<dbReference type="Proteomes" id="UP001152320">
    <property type="component" value="Chromosome 15"/>
</dbReference>
<dbReference type="GO" id="GO:0006508">
    <property type="term" value="P:proteolysis"/>
    <property type="evidence" value="ECO:0007669"/>
    <property type="project" value="UniProtKB-KW"/>
</dbReference>
<dbReference type="Gene3D" id="2.40.70.10">
    <property type="entry name" value="Acid Proteases"/>
    <property type="match status" value="1"/>
</dbReference>